<dbReference type="AlphaFoldDB" id="A0A1H0DBX8"/>
<evidence type="ECO:0000313" key="2">
    <source>
        <dbReference type="EMBL" id="SDN67650.1"/>
    </source>
</evidence>
<evidence type="ECO:0000313" key="3">
    <source>
        <dbReference type="Proteomes" id="UP000198541"/>
    </source>
</evidence>
<reference evidence="3" key="1">
    <citation type="submission" date="2016-10" db="EMBL/GenBank/DDBJ databases">
        <authorList>
            <person name="Varghese N."/>
            <person name="Submissions S."/>
        </authorList>
    </citation>
    <scope>NUCLEOTIDE SEQUENCE [LARGE SCALE GENOMIC DNA]</scope>
    <source>
        <strain evidence="3">DSM 27982</strain>
    </source>
</reference>
<sequence length="64" mass="6882">MQYASAPATLLLGFVCFDSAVLFLLQAVLPGVIPLVVPTAIMTVQLFLAIALLCYSALRAERKE</sequence>
<accession>A0A1H0DBX8</accession>
<feature type="transmembrane region" description="Helical" evidence="1">
    <location>
        <begin position="35"/>
        <end position="58"/>
    </location>
</feature>
<name>A0A1H0DBX8_9ACTO</name>
<feature type="transmembrane region" description="Helical" evidence="1">
    <location>
        <begin position="7"/>
        <end position="29"/>
    </location>
</feature>
<dbReference type="EMBL" id="FNIM01000010">
    <property type="protein sequence ID" value="SDN67650.1"/>
    <property type="molecule type" value="Genomic_DNA"/>
</dbReference>
<organism evidence="2 3">
    <name type="scientific">Actinomyces ruminicola</name>
    <dbReference type="NCBI Taxonomy" id="332524"/>
    <lineage>
        <taxon>Bacteria</taxon>
        <taxon>Bacillati</taxon>
        <taxon>Actinomycetota</taxon>
        <taxon>Actinomycetes</taxon>
        <taxon>Actinomycetales</taxon>
        <taxon>Actinomycetaceae</taxon>
        <taxon>Actinomyces</taxon>
    </lineage>
</organism>
<dbReference type="RefSeq" id="WP_092536502.1">
    <property type="nucleotide sequence ID" value="NZ_FNIM01000010.1"/>
</dbReference>
<keyword evidence="1" id="KW-1133">Transmembrane helix</keyword>
<keyword evidence="1" id="KW-0812">Transmembrane</keyword>
<dbReference type="Proteomes" id="UP000198541">
    <property type="component" value="Unassembled WGS sequence"/>
</dbReference>
<evidence type="ECO:0000256" key="1">
    <source>
        <dbReference type="SAM" id="Phobius"/>
    </source>
</evidence>
<protein>
    <submittedName>
        <fullName evidence="2">Uncharacterized protein</fullName>
    </submittedName>
</protein>
<keyword evidence="3" id="KW-1185">Reference proteome</keyword>
<proteinExistence type="predicted"/>
<gene>
    <name evidence="2" type="ORF">SAMN05216355_1102</name>
</gene>
<keyword evidence="1" id="KW-0472">Membrane</keyword>